<protein>
    <recommendedName>
        <fullName evidence="1">diguanylate cyclase</fullName>
        <ecNumber evidence="1">2.7.7.65</ecNumber>
    </recommendedName>
</protein>
<keyword evidence="6" id="KW-1185">Reference proteome</keyword>
<dbReference type="FunFam" id="3.30.70.270:FF:000001">
    <property type="entry name" value="Diguanylate cyclase domain protein"/>
    <property type="match status" value="1"/>
</dbReference>
<dbReference type="InterPro" id="IPR000160">
    <property type="entry name" value="GGDEF_dom"/>
</dbReference>
<dbReference type="InterPro" id="IPR029787">
    <property type="entry name" value="Nucleotide_cyclase"/>
</dbReference>
<evidence type="ECO:0000256" key="2">
    <source>
        <dbReference type="ARBA" id="ARBA00034247"/>
    </source>
</evidence>
<name>A0A934THK8_9RHOB</name>
<feature type="region of interest" description="Disordered" evidence="3">
    <location>
        <begin position="162"/>
        <end position="181"/>
    </location>
</feature>
<evidence type="ECO:0000256" key="1">
    <source>
        <dbReference type="ARBA" id="ARBA00012528"/>
    </source>
</evidence>
<dbReference type="NCBIfam" id="TIGR00254">
    <property type="entry name" value="GGDEF"/>
    <property type="match status" value="1"/>
</dbReference>
<dbReference type="SUPFAM" id="SSF55073">
    <property type="entry name" value="Nucleotide cyclase"/>
    <property type="match status" value="1"/>
</dbReference>
<gene>
    <name evidence="5" type="ORF">CCR87_00040</name>
</gene>
<dbReference type="EMBL" id="NHSD01000003">
    <property type="protein sequence ID" value="MBK5925761.1"/>
    <property type="molecule type" value="Genomic_DNA"/>
</dbReference>
<evidence type="ECO:0000259" key="4">
    <source>
        <dbReference type="PROSITE" id="PS50887"/>
    </source>
</evidence>
<evidence type="ECO:0000313" key="6">
    <source>
        <dbReference type="Proteomes" id="UP000706333"/>
    </source>
</evidence>
<comment type="caution">
    <text evidence="5">The sequence shown here is derived from an EMBL/GenBank/DDBJ whole genome shotgun (WGS) entry which is preliminary data.</text>
</comment>
<dbReference type="CDD" id="cd01949">
    <property type="entry name" value="GGDEF"/>
    <property type="match status" value="1"/>
</dbReference>
<dbReference type="GO" id="GO:0052621">
    <property type="term" value="F:diguanylate cyclase activity"/>
    <property type="evidence" value="ECO:0007669"/>
    <property type="project" value="UniProtKB-EC"/>
</dbReference>
<proteinExistence type="predicted"/>
<feature type="domain" description="GGDEF" evidence="4">
    <location>
        <begin position="34"/>
        <end position="168"/>
    </location>
</feature>
<dbReference type="GO" id="GO:1902201">
    <property type="term" value="P:negative regulation of bacterial-type flagellum-dependent cell motility"/>
    <property type="evidence" value="ECO:0007669"/>
    <property type="project" value="TreeGrafter"/>
</dbReference>
<reference evidence="5" key="1">
    <citation type="submission" date="2017-05" db="EMBL/GenBank/DDBJ databases">
        <authorList>
            <person name="Imhoff J.F."/>
            <person name="Rahn T."/>
            <person name="Kuenzel S."/>
            <person name="Neulinger S.C."/>
        </authorList>
    </citation>
    <scope>NUCLEOTIDE SEQUENCE</scope>
    <source>
        <strain evidence="5">LMG 28126</strain>
    </source>
</reference>
<reference evidence="5" key="2">
    <citation type="journal article" date="2020" name="Microorganisms">
        <title>Osmotic Adaptation and Compatible Solute Biosynthesis of Phototrophic Bacteria as Revealed from Genome Analyses.</title>
        <authorList>
            <person name="Imhoff J.F."/>
            <person name="Rahn T."/>
            <person name="Kunzel S."/>
            <person name="Keller A."/>
            <person name="Neulinger S.C."/>
        </authorList>
    </citation>
    <scope>NUCLEOTIDE SEQUENCE</scope>
    <source>
        <strain evidence="5">LMG 28126</strain>
    </source>
</reference>
<evidence type="ECO:0000256" key="3">
    <source>
        <dbReference type="SAM" id="MobiDB-lite"/>
    </source>
</evidence>
<dbReference type="AlphaFoldDB" id="A0A934THK8"/>
<dbReference type="Proteomes" id="UP000706333">
    <property type="component" value="Unassembled WGS sequence"/>
</dbReference>
<accession>A0A934THK8</accession>
<organism evidence="5 6">
    <name type="scientific">Rhodobaculum claviforme</name>
    <dbReference type="NCBI Taxonomy" id="1549854"/>
    <lineage>
        <taxon>Bacteria</taxon>
        <taxon>Pseudomonadati</taxon>
        <taxon>Pseudomonadota</taxon>
        <taxon>Alphaproteobacteria</taxon>
        <taxon>Rhodobacterales</taxon>
        <taxon>Paracoccaceae</taxon>
        <taxon>Rhodobaculum</taxon>
    </lineage>
</organism>
<dbReference type="PANTHER" id="PTHR45138">
    <property type="entry name" value="REGULATORY COMPONENTS OF SENSORY TRANSDUCTION SYSTEM"/>
    <property type="match status" value="1"/>
</dbReference>
<dbReference type="SMART" id="SM00267">
    <property type="entry name" value="GGDEF"/>
    <property type="match status" value="1"/>
</dbReference>
<dbReference type="Gene3D" id="3.30.70.270">
    <property type="match status" value="1"/>
</dbReference>
<dbReference type="InterPro" id="IPR043128">
    <property type="entry name" value="Rev_trsase/Diguanyl_cyclase"/>
</dbReference>
<dbReference type="InterPro" id="IPR050469">
    <property type="entry name" value="Diguanylate_Cyclase"/>
</dbReference>
<dbReference type="GO" id="GO:0043709">
    <property type="term" value="P:cell adhesion involved in single-species biofilm formation"/>
    <property type="evidence" value="ECO:0007669"/>
    <property type="project" value="TreeGrafter"/>
</dbReference>
<dbReference type="PANTHER" id="PTHR45138:SF9">
    <property type="entry name" value="DIGUANYLATE CYCLASE DGCM-RELATED"/>
    <property type="match status" value="1"/>
</dbReference>
<dbReference type="GO" id="GO:0005886">
    <property type="term" value="C:plasma membrane"/>
    <property type="evidence" value="ECO:0007669"/>
    <property type="project" value="TreeGrafter"/>
</dbReference>
<comment type="catalytic activity">
    <reaction evidence="2">
        <text>2 GTP = 3',3'-c-di-GMP + 2 diphosphate</text>
        <dbReference type="Rhea" id="RHEA:24898"/>
        <dbReference type="ChEBI" id="CHEBI:33019"/>
        <dbReference type="ChEBI" id="CHEBI:37565"/>
        <dbReference type="ChEBI" id="CHEBI:58805"/>
        <dbReference type="EC" id="2.7.7.65"/>
    </reaction>
</comment>
<evidence type="ECO:0000313" key="5">
    <source>
        <dbReference type="EMBL" id="MBK5925761.1"/>
    </source>
</evidence>
<dbReference type="PROSITE" id="PS50887">
    <property type="entry name" value="GGDEF"/>
    <property type="match status" value="1"/>
</dbReference>
<dbReference type="EC" id="2.7.7.65" evidence="1"/>
<dbReference type="Pfam" id="PF00990">
    <property type="entry name" value="GGDEF"/>
    <property type="match status" value="1"/>
</dbReference>
<sequence>MSMAFIDSLTGLYNRRYLMTHLDRKLMGIADNEKPVSVMLFDVDNFKVVNDTHGHGVGDDVLVKLAEVANDNLRSIDLVARLGGEEFVAVMPETNSAAAFQVAERLCAQVADSSIELPDGSPLSVTISIGLATAETADEMADAILERADAALYAAKNAGRNQVQLAEPAGSTPESATAGRR</sequence>